<reference evidence="3 4" key="1">
    <citation type="submission" date="2024-01" db="EMBL/GenBank/DDBJ databases">
        <title>Comparative genomics of Cryptococcus and Kwoniella reveals pathogenesis evolution and contrasting modes of karyotype evolution via chromosome fusion or intercentromeric recombination.</title>
        <authorList>
            <person name="Coelho M.A."/>
            <person name="David-Palma M."/>
            <person name="Shea T."/>
            <person name="Bowers K."/>
            <person name="McGinley-Smith S."/>
            <person name="Mohammad A.W."/>
            <person name="Gnirke A."/>
            <person name="Yurkov A.M."/>
            <person name="Nowrousian M."/>
            <person name="Sun S."/>
            <person name="Cuomo C.A."/>
            <person name="Heitman J."/>
        </authorList>
    </citation>
    <scope>NUCLEOTIDE SEQUENCE [LARGE SCALE GENOMIC DNA]</scope>
    <source>
        <strain evidence="3 4">CBS 6074</strain>
    </source>
</reference>
<feature type="region of interest" description="Disordered" evidence="2">
    <location>
        <begin position="939"/>
        <end position="981"/>
    </location>
</feature>
<proteinExistence type="predicted"/>
<dbReference type="RefSeq" id="XP_066074640.1">
    <property type="nucleotide sequence ID" value="XM_066218543.1"/>
</dbReference>
<feature type="compositionally biased region" description="Low complexity" evidence="2">
    <location>
        <begin position="454"/>
        <end position="477"/>
    </location>
</feature>
<feature type="compositionally biased region" description="Polar residues" evidence="2">
    <location>
        <begin position="705"/>
        <end position="717"/>
    </location>
</feature>
<feature type="compositionally biased region" description="Low complexity" evidence="2">
    <location>
        <begin position="793"/>
        <end position="806"/>
    </location>
</feature>
<evidence type="ECO:0000256" key="2">
    <source>
        <dbReference type="SAM" id="MobiDB-lite"/>
    </source>
</evidence>
<feature type="region of interest" description="Disordered" evidence="2">
    <location>
        <begin position="131"/>
        <end position="208"/>
    </location>
</feature>
<keyword evidence="4" id="KW-1185">Reference proteome</keyword>
<feature type="compositionally biased region" description="Polar residues" evidence="2">
    <location>
        <begin position="68"/>
        <end position="86"/>
    </location>
</feature>
<gene>
    <name evidence="3" type="ORF">L201_002775</name>
</gene>
<name>A0AAX4JR05_9TREE</name>
<sequence>MASTIGLGLGLGFTSVDFEKPSSTIIVAKPTSTQDVSSKATHPVYQIPVPERSHRGPRSLGVGKRFVSSPSENLPSTIYDKSSSNPLSIPPTNIPLSSNPDKNAYISMNNIPINSPQLGLDLVNINPTQHLRQMKKRSLQLHSSSSGCPSLAMKRNFGVNSSEDPWKNLNQPSSSSDNSPTIGSSPTLNSSNSPIIPSSSPIPDSTPQHHVDMLGPSIALSVVLGLLVLGVASWVGIHYRRKRLSLLHNQEDQDGDYQSNRRERDSDEKSFTSEMFNASNVVEKGLKPKSSNTNNGNELRSSFISYKRPLSIIHHHQQQQQPSNGGGGGRRVSFVDTVHHQSQNGQDEFVGEQRGGNMRESILPPPRFMVASLHQPEPDLSPGQAQFVVGEYEGEEEEEEEEEEYEHPVPSPRSSIAPTLEMIEEEVEEENTSFEQNADQKEEDFDITENSRLSMISTTSSKTSDSASSTCSGDYTTASARSSISSLSALSIISSSFPQTPRDQSTPPPHQIDNHTDTPTTSSTSNDNKVMIGGELGGSPILDDSGNGIYDSPTPASKFQSRRKRAQSQIGTRAGLVEVQKHDLLRTAVGRTMSLQPTKEVREFIKLMTTTGTQNDIDNMPIPKVPILTTINQISTLPDNDNVDVLCQTDKQVEKKKTVVVQQQDEMEDLRMAAFISSQLEEKVIKDLDPNQKNGNTSNHKKIGRSTSVPSKLLQRNKSTKSLKEKNTKQSHNHVNGSPSSTRKSEIISSGYLKRALKAFTGEDENVPIIKSSIPISPKSNSPQNVKEENKDNNNNNNNNKNNNNYNRKEEFESINQLAERQIQLERYLSLLHCENQVEIGKNNATRVDEGSLQQVEPVESYTMKKDYHLQQYEEDIMNVEEHEKEEEEEDMELEDVEMDSVWDPDAYTKEYGYEYGYEYEDEENGVAFEDYYIHFEGDDEDDRQEEIEEEEETYNEYKGYNNNNRLSYDNNVPHIKVTSH</sequence>
<feature type="compositionally biased region" description="Acidic residues" evidence="2">
    <location>
        <begin position="392"/>
        <end position="405"/>
    </location>
</feature>
<dbReference type="GeneID" id="91093447"/>
<feature type="compositionally biased region" description="Acidic residues" evidence="2">
    <location>
        <begin position="939"/>
        <end position="955"/>
    </location>
</feature>
<feature type="region of interest" description="Disordered" evidence="2">
    <location>
        <begin position="496"/>
        <end position="564"/>
    </location>
</feature>
<dbReference type="EMBL" id="CP144100">
    <property type="protein sequence ID" value="WWC87877.1"/>
    <property type="molecule type" value="Genomic_DNA"/>
</dbReference>
<evidence type="ECO:0000256" key="1">
    <source>
        <dbReference type="SAM" id="Coils"/>
    </source>
</evidence>
<evidence type="ECO:0000313" key="4">
    <source>
        <dbReference type="Proteomes" id="UP001355207"/>
    </source>
</evidence>
<feature type="region of interest" description="Disordered" evidence="2">
    <location>
        <begin position="314"/>
        <end position="333"/>
    </location>
</feature>
<dbReference type="AlphaFoldDB" id="A0AAX4JR05"/>
<feature type="compositionally biased region" description="Basic and acidic residues" evidence="2">
    <location>
        <begin position="259"/>
        <end position="271"/>
    </location>
</feature>
<feature type="compositionally biased region" description="Polar residues" evidence="2">
    <location>
        <begin position="733"/>
        <end position="742"/>
    </location>
</feature>
<feature type="compositionally biased region" description="Polar residues" evidence="2">
    <location>
        <begin position="158"/>
        <end position="183"/>
    </location>
</feature>
<feature type="compositionally biased region" description="Low complexity" evidence="2">
    <location>
        <begin position="771"/>
        <end position="785"/>
    </location>
</feature>
<feature type="region of interest" description="Disordered" evidence="2">
    <location>
        <begin position="251"/>
        <end position="299"/>
    </location>
</feature>
<keyword evidence="1" id="KW-0175">Coiled coil</keyword>
<feature type="compositionally biased region" description="Polar residues" evidence="2">
    <location>
        <begin position="289"/>
        <end position="299"/>
    </location>
</feature>
<feature type="region of interest" description="Disordered" evidence="2">
    <location>
        <begin position="391"/>
        <end position="477"/>
    </location>
</feature>
<feature type="region of interest" description="Disordered" evidence="2">
    <location>
        <begin position="64"/>
        <end position="86"/>
    </location>
</feature>
<accession>A0AAX4JR05</accession>
<feature type="compositionally biased region" description="Low complexity" evidence="2">
    <location>
        <begin position="517"/>
        <end position="528"/>
    </location>
</feature>
<feature type="region of interest" description="Disordered" evidence="2">
    <location>
        <begin position="686"/>
        <end position="746"/>
    </location>
</feature>
<feature type="region of interest" description="Disordered" evidence="2">
    <location>
        <begin position="771"/>
        <end position="806"/>
    </location>
</feature>
<feature type="compositionally biased region" description="Acidic residues" evidence="2">
    <location>
        <begin position="422"/>
        <end position="432"/>
    </location>
</feature>
<feature type="compositionally biased region" description="Low complexity" evidence="2">
    <location>
        <begin position="184"/>
        <end position="206"/>
    </location>
</feature>
<feature type="compositionally biased region" description="Low complexity" evidence="2">
    <location>
        <begin position="962"/>
        <end position="972"/>
    </location>
</feature>
<evidence type="ECO:0000313" key="3">
    <source>
        <dbReference type="EMBL" id="WWC87877.1"/>
    </source>
</evidence>
<protein>
    <submittedName>
        <fullName evidence="3">Uncharacterized protein</fullName>
    </submittedName>
</protein>
<organism evidence="3 4">
    <name type="scientific">Kwoniella dendrophila CBS 6074</name>
    <dbReference type="NCBI Taxonomy" id="1295534"/>
    <lineage>
        <taxon>Eukaryota</taxon>
        <taxon>Fungi</taxon>
        <taxon>Dikarya</taxon>
        <taxon>Basidiomycota</taxon>
        <taxon>Agaricomycotina</taxon>
        <taxon>Tremellomycetes</taxon>
        <taxon>Tremellales</taxon>
        <taxon>Cryptococcaceae</taxon>
        <taxon>Kwoniella</taxon>
    </lineage>
</organism>
<dbReference type="Proteomes" id="UP001355207">
    <property type="component" value="Chromosome 3"/>
</dbReference>
<feature type="coiled-coil region" evidence="1">
    <location>
        <begin position="870"/>
        <end position="900"/>
    </location>
</feature>